<dbReference type="GO" id="GO:0034244">
    <property type="term" value="P:negative regulation of transcription elongation by RNA polymerase II"/>
    <property type="evidence" value="ECO:0007669"/>
    <property type="project" value="InterPro"/>
</dbReference>
<evidence type="ECO:0000256" key="4">
    <source>
        <dbReference type="ARBA" id="ARBA00023015"/>
    </source>
</evidence>
<evidence type="ECO:0000259" key="7">
    <source>
        <dbReference type="Pfam" id="PF23121"/>
    </source>
</evidence>
<evidence type="ECO:0000313" key="9">
    <source>
        <dbReference type="Proteomes" id="UP000823388"/>
    </source>
</evidence>
<gene>
    <name evidence="8" type="ORF">PVAP13_2KG273601</name>
</gene>
<feature type="region of interest" description="Disordered" evidence="6">
    <location>
        <begin position="1"/>
        <end position="34"/>
    </location>
</feature>
<comment type="caution">
    <text evidence="8">The sequence shown here is derived from an EMBL/GenBank/DDBJ whole genome shotgun (WGS) entry which is preliminary data.</text>
</comment>
<accession>A0A8T0W592</accession>
<dbReference type="PANTHER" id="PTHR33304:SF49">
    <property type="entry name" value="OS12G0161500 PROTEIN"/>
    <property type="match status" value="1"/>
</dbReference>
<organism evidence="8 9">
    <name type="scientific">Panicum virgatum</name>
    <name type="common">Blackwell switchgrass</name>
    <dbReference type="NCBI Taxonomy" id="38727"/>
    <lineage>
        <taxon>Eukaryota</taxon>
        <taxon>Viridiplantae</taxon>
        <taxon>Streptophyta</taxon>
        <taxon>Embryophyta</taxon>
        <taxon>Tracheophyta</taxon>
        <taxon>Spermatophyta</taxon>
        <taxon>Magnoliopsida</taxon>
        <taxon>Liliopsida</taxon>
        <taxon>Poales</taxon>
        <taxon>Poaceae</taxon>
        <taxon>PACMAD clade</taxon>
        <taxon>Panicoideae</taxon>
        <taxon>Panicodae</taxon>
        <taxon>Paniceae</taxon>
        <taxon>Panicinae</taxon>
        <taxon>Panicum</taxon>
        <taxon>Panicum sect. Hiantes</taxon>
    </lineage>
</organism>
<feature type="compositionally biased region" description="Basic and acidic residues" evidence="6">
    <location>
        <begin position="201"/>
        <end position="217"/>
    </location>
</feature>
<dbReference type="InterPro" id="IPR049914">
    <property type="entry name" value="PHD1-3/5-6"/>
</dbReference>
<reference evidence="8" key="1">
    <citation type="submission" date="2020-05" db="EMBL/GenBank/DDBJ databases">
        <title>WGS assembly of Panicum virgatum.</title>
        <authorList>
            <person name="Lovell J.T."/>
            <person name="Jenkins J."/>
            <person name="Shu S."/>
            <person name="Juenger T.E."/>
            <person name="Schmutz J."/>
        </authorList>
    </citation>
    <scope>NUCLEOTIDE SEQUENCE</scope>
    <source>
        <strain evidence="8">AP13</strain>
    </source>
</reference>
<evidence type="ECO:0000256" key="2">
    <source>
        <dbReference type="ARBA" id="ARBA00022771"/>
    </source>
</evidence>
<dbReference type="Proteomes" id="UP000823388">
    <property type="component" value="Chromosome 2K"/>
</dbReference>
<feature type="compositionally biased region" description="Polar residues" evidence="6">
    <location>
        <begin position="70"/>
        <end position="87"/>
    </location>
</feature>
<keyword evidence="3" id="KW-0862">Zinc</keyword>
<evidence type="ECO:0000256" key="3">
    <source>
        <dbReference type="ARBA" id="ARBA00022833"/>
    </source>
</evidence>
<evidence type="ECO:0000256" key="6">
    <source>
        <dbReference type="SAM" id="MobiDB-lite"/>
    </source>
</evidence>
<dbReference type="EMBL" id="CM029039">
    <property type="protein sequence ID" value="KAG2642498.1"/>
    <property type="molecule type" value="Genomic_DNA"/>
</dbReference>
<dbReference type="GO" id="GO:0008270">
    <property type="term" value="F:zinc ion binding"/>
    <property type="evidence" value="ECO:0007669"/>
    <property type="project" value="UniProtKB-KW"/>
</dbReference>
<dbReference type="PANTHER" id="PTHR33304">
    <property type="match status" value="1"/>
</dbReference>
<feature type="compositionally biased region" description="Polar residues" evidence="6">
    <location>
        <begin position="541"/>
        <end position="552"/>
    </location>
</feature>
<proteinExistence type="predicted"/>
<dbReference type="GO" id="GO:0140566">
    <property type="term" value="F:histone reader activity"/>
    <property type="evidence" value="ECO:0007669"/>
    <property type="project" value="InterPro"/>
</dbReference>
<protein>
    <recommendedName>
        <fullName evidence="7">AIPP2-like SPOC-like domain-containing protein</fullName>
    </recommendedName>
</protein>
<evidence type="ECO:0000256" key="5">
    <source>
        <dbReference type="ARBA" id="ARBA00023163"/>
    </source>
</evidence>
<dbReference type="InterPro" id="IPR056280">
    <property type="entry name" value="AIPP2-like_SPOC"/>
</dbReference>
<feature type="compositionally biased region" description="Polar residues" evidence="6">
    <location>
        <begin position="189"/>
        <end position="198"/>
    </location>
</feature>
<keyword evidence="4" id="KW-0805">Transcription regulation</keyword>
<dbReference type="Pfam" id="PF23121">
    <property type="entry name" value="SPOC_AIPP2"/>
    <property type="match status" value="1"/>
</dbReference>
<keyword evidence="9" id="KW-1185">Reference proteome</keyword>
<sequence>MKHQRQPSGNFGPRSRTSRLKGKNGSLRKTKKSRFVSKPMIKILGEVKKAQANMRSIYPSMVVNNKLRKSNSSENGQRGNQVLPQSEQHLDGCKVEQRNHEVMKEDFSPMAVSPKSRHASSSGKLVKPTLASSMTSKINQRSVNHAKGVKMSSSQPTNLKAMPGLVLKSTGQFRPITWMHMGDGMNGRNDINITNGGNLRSRKESLPEEIPESHDDGSEGENPTHQTIKRRRKYIGSNEDEDDNDNDNKSLEGVANDILKNCHTRVTKPFVANCPKKQCYYCSKPIDEPVWSGLLNIGNKVYVPLSGHLSTKSCEKVHNLSKLLSRMVEVAKLPRSKVWPKRWETSRPIDDNIGLYFFPYKMRPDKSHDKLLKEIMENDLALRATIDDAEMLLFHSNLLPKRYQTFQMKHYLWGVFKPNEVEGKQVAALHQPDCSTGATAFAANDTATGIATDAACMPQGAFGVATDVSIPTEDATNAPTVPAADHGQMDSSIGAPPGRMIAFVVKETPRLEQLIREMQREGTLVMHGEMMSTGSGPGNIATVTQSGQPSKT</sequence>
<feature type="region of interest" description="Disordered" evidence="6">
    <location>
        <begin position="187"/>
        <end position="249"/>
    </location>
</feature>
<feature type="domain" description="AIPP2-like SPOC-like" evidence="7">
    <location>
        <begin position="291"/>
        <end position="416"/>
    </location>
</feature>
<dbReference type="OrthoDB" id="787165at2759"/>
<keyword evidence="5" id="KW-0804">Transcription</keyword>
<keyword evidence="1" id="KW-0479">Metal-binding</keyword>
<name>A0A8T0W592_PANVG</name>
<feature type="region of interest" description="Disordered" evidence="6">
    <location>
        <begin position="69"/>
        <end position="89"/>
    </location>
</feature>
<feature type="compositionally biased region" description="Basic residues" evidence="6">
    <location>
        <begin position="16"/>
        <end position="34"/>
    </location>
</feature>
<evidence type="ECO:0000313" key="8">
    <source>
        <dbReference type="EMBL" id="KAG2642498.1"/>
    </source>
</evidence>
<evidence type="ECO:0000256" key="1">
    <source>
        <dbReference type="ARBA" id="ARBA00022723"/>
    </source>
</evidence>
<keyword evidence="2" id="KW-0863">Zinc-finger</keyword>
<dbReference type="AlphaFoldDB" id="A0A8T0W592"/>
<feature type="region of interest" description="Disordered" evidence="6">
    <location>
        <begin position="530"/>
        <end position="552"/>
    </location>
</feature>